<organism evidence="2 3">
    <name type="scientific">Georgenia thermotolerans</name>
    <dbReference type="NCBI Taxonomy" id="527326"/>
    <lineage>
        <taxon>Bacteria</taxon>
        <taxon>Bacillati</taxon>
        <taxon>Actinomycetota</taxon>
        <taxon>Actinomycetes</taxon>
        <taxon>Micrococcales</taxon>
        <taxon>Bogoriellaceae</taxon>
        <taxon>Georgenia</taxon>
    </lineage>
</organism>
<dbReference type="GO" id="GO:0008237">
    <property type="term" value="F:metallopeptidase activity"/>
    <property type="evidence" value="ECO:0007669"/>
    <property type="project" value="InterPro"/>
</dbReference>
<dbReference type="AlphaFoldDB" id="A0A7J5UUV1"/>
<dbReference type="RefSeq" id="WP_152199271.1">
    <property type="nucleotide sequence ID" value="NZ_VUKF01000001.1"/>
</dbReference>
<evidence type="ECO:0000313" key="2">
    <source>
        <dbReference type="EMBL" id="KAE8766065.1"/>
    </source>
</evidence>
<dbReference type="Proteomes" id="UP000451860">
    <property type="component" value="Unassembled WGS sequence"/>
</dbReference>
<evidence type="ECO:0008006" key="4">
    <source>
        <dbReference type="Google" id="ProtNLM"/>
    </source>
</evidence>
<reference evidence="2 3" key="1">
    <citation type="submission" date="2019-10" db="EMBL/GenBank/DDBJ databases">
        <title>Georgenia wutianyii sp. nov. and Georgenia yuyongxinii sp. nov. isolated from plateau pika (Ochotona curzoniae) in the Qinghai-Tibet plateau of China.</title>
        <authorList>
            <person name="Tian Z."/>
        </authorList>
    </citation>
    <scope>NUCLEOTIDE SEQUENCE [LARGE SCALE GENOMIC DNA]</scope>
    <source>
        <strain evidence="2 3">DSM 21501</strain>
    </source>
</reference>
<dbReference type="OrthoDB" id="4297752at2"/>
<gene>
    <name evidence="2" type="ORF">GB883_00020</name>
</gene>
<name>A0A7J5UUV1_9MICO</name>
<feature type="region of interest" description="Disordered" evidence="1">
    <location>
        <begin position="256"/>
        <end position="286"/>
    </location>
</feature>
<evidence type="ECO:0000313" key="3">
    <source>
        <dbReference type="Proteomes" id="UP000451860"/>
    </source>
</evidence>
<keyword evidence="3" id="KW-1185">Reference proteome</keyword>
<accession>A0A7J5UUV1</accession>
<dbReference type="SUPFAM" id="SSF55486">
    <property type="entry name" value="Metalloproteases ('zincins'), catalytic domain"/>
    <property type="match status" value="1"/>
</dbReference>
<dbReference type="EMBL" id="WHJE01000001">
    <property type="protein sequence ID" value="KAE8766065.1"/>
    <property type="molecule type" value="Genomic_DNA"/>
</dbReference>
<evidence type="ECO:0000256" key="1">
    <source>
        <dbReference type="SAM" id="MobiDB-lite"/>
    </source>
</evidence>
<dbReference type="InterPro" id="IPR024079">
    <property type="entry name" value="MetalloPept_cat_dom_sf"/>
</dbReference>
<dbReference type="Gene3D" id="3.40.390.10">
    <property type="entry name" value="Collagenase (Catalytic Domain)"/>
    <property type="match status" value="1"/>
</dbReference>
<proteinExistence type="predicted"/>
<comment type="caution">
    <text evidence="2">The sequence shown here is derived from an EMBL/GenBank/DDBJ whole genome shotgun (WGS) entry which is preliminary data.</text>
</comment>
<sequence length="286" mass="29179">MTRGELADRLAFGPARRRRRMRRLLRELDRMDARSLAPGRPGPRRRGGAGAWVVLAAAAAAAMVGYTAFGDGEPLGILGRDAPLGTPPDVATGVGSFAFAQEQPGRPGTSVTYSPCEPIRYVVNEAYAPAGGAGLLAEAIGEVSRATGLVFEAAGATDEMPFAAPSVLGNHGPVVIAWASPVEVPRLEGDIAGVGGSTAEQTPGALAHYVTGGVALDGPDLAAILQRPDGAAQARAIIMHELGHLVGLDHVDDPSELMSSENNGLQGFGPGDREGLAALGSGPCVP</sequence>
<protein>
    <recommendedName>
        <fullName evidence="4">Matrixin family metalloprotease</fullName>
    </recommendedName>
</protein>